<accession>A0ABT0MEP5</accession>
<keyword evidence="2" id="KW-1185">Reference proteome</keyword>
<gene>
    <name evidence="1" type="ORF">M3N64_12800</name>
</gene>
<evidence type="ECO:0000313" key="1">
    <source>
        <dbReference type="EMBL" id="MCL1632800.1"/>
    </source>
</evidence>
<evidence type="ECO:0000313" key="2">
    <source>
        <dbReference type="Proteomes" id="UP001203004"/>
    </source>
</evidence>
<dbReference type="Proteomes" id="UP001203004">
    <property type="component" value="Unassembled WGS sequence"/>
</dbReference>
<protein>
    <submittedName>
        <fullName evidence="1">Uncharacterized protein</fullName>
    </submittedName>
</protein>
<name>A0ABT0MEP5_9BACL</name>
<organism evidence="1 2">
    <name type="scientific">Sporolactobacillus mangiferae</name>
    <dbReference type="NCBI Taxonomy" id="2940498"/>
    <lineage>
        <taxon>Bacteria</taxon>
        <taxon>Bacillati</taxon>
        <taxon>Bacillota</taxon>
        <taxon>Bacilli</taxon>
        <taxon>Bacillales</taxon>
        <taxon>Sporolactobacillaceae</taxon>
        <taxon>Sporolactobacillus</taxon>
    </lineage>
</organism>
<reference evidence="1 2" key="1">
    <citation type="submission" date="2022-05" db="EMBL/GenBank/DDBJ databases">
        <title>Sporolactobacillus sp nov CPB3-1, isolated from tree bark (Mangifera indica L.).</title>
        <authorList>
            <person name="Phuengjayaem S."/>
            <person name="Tanasupawat S."/>
        </authorList>
    </citation>
    <scope>NUCLEOTIDE SEQUENCE [LARGE SCALE GENOMIC DNA]</scope>
    <source>
        <strain evidence="1 2">CPB3-1</strain>
    </source>
</reference>
<dbReference type="EMBL" id="JAMAST010000022">
    <property type="protein sequence ID" value="MCL1632800.1"/>
    <property type="molecule type" value="Genomic_DNA"/>
</dbReference>
<sequence length="80" mass="9379">MAKPLFEIRVDDMDSVPVVYYNGEKIDKGRVHVSYEWESAEDDKNFGKHHMTIKYMDKDAGKYPVIRTIENERLCHEAMG</sequence>
<proteinExistence type="predicted"/>
<dbReference type="RefSeq" id="WP_249103239.1">
    <property type="nucleotide sequence ID" value="NZ_JAMAST010000022.1"/>
</dbReference>
<comment type="caution">
    <text evidence="1">The sequence shown here is derived from an EMBL/GenBank/DDBJ whole genome shotgun (WGS) entry which is preliminary data.</text>
</comment>